<feature type="domain" description="K-box" evidence="1">
    <location>
        <begin position="1"/>
        <end position="80"/>
    </location>
</feature>
<evidence type="ECO:0000313" key="2">
    <source>
        <dbReference type="EMBL" id="KAK4389367.1"/>
    </source>
</evidence>
<gene>
    <name evidence="2" type="ORF">Sango_2273700</name>
</gene>
<evidence type="ECO:0000259" key="1">
    <source>
        <dbReference type="PROSITE" id="PS51297"/>
    </source>
</evidence>
<dbReference type="GO" id="GO:0005634">
    <property type="term" value="C:nucleus"/>
    <property type="evidence" value="ECO:0007669"/>
    <property type="project" value="InterPro"/>
</dbReference>
<protein>
    <submittedName>
        <fullName evidence="2">Agamous-like MADS-box protein</fullName>
    </submittedName>
</protein>
<dbReference type="AlphaFoldDB" id="A0AAE1W9Q0"/>
<dbReference type="PROSITE" id="PS51297">
    <property type="entry name" value="K_BOX"/>
    <property type="match status" value="1"/>
</dbReference>
<reference evidence="2" key="2">
    <citation type="journal article" date="2024" name="Plant">
        <title>Genomic evolution and insights into agronomic trait innovations of Sesamum species.</title>
        <authorList>
            <person name="Miao H."/>
            <person name="Wang L."/>
            <person name="Qu L."/>
            <person name="Liu H."/>
            <person name="Sun Y."/>
            <person name="Le M."/>
            <person name="Wang Q."/>
            <person name="Wei S."/>
            <person name="Zheng Y."/>
            <person name="Lin W."/>
            <person name="Duan Y."/>
            <person name="Cao H."/>
            <person name="Xiong S."/>
            <person name="Wang X."/>
            <person name="Wei L."/>
            <person name="Li C."/>
            <person name="Ma Q."/>
            <person name="Ju M."/>
            <person name="Zhao R."/>
            <person name="Li G."/>
            <person name="Mu C."/>
            <person name="Tian Q."/>
            <person name="Mei H."/>
            <person name="Zhang T."/>
            <person name="Gao T."/>
            <person name="Zhang H."/>
        </authorList>
    </citation>
    <scope>NUCLEOTIDE SEQUENCE</scope>
    <source>
        <strain evidence="2">K16</strain>
    </source>
</reference>
<dbReference type="Proteomes" id="UP001289374">
    <property type="component" value="Unassembled WGS sequence"/>
</dbReference>
<comment type="caution">
    <text evidence="2">The sequence shown here is derived from an EMBL/GenBank/DDBJ whole genome shotgun (WGS) entry which is preliminary data.</text>
</comment>
<keyword evidence="3" id="KW-1185">Reference proteome</keyword>
<reference evidence="2" key="1">
    <citation type="submission" date="2020-06" db="EMBL/GenBank/DDBJ databases">
        <authorList>
            <person name="Li T."/>
            <person name="Hu X."/>
            <person name="Zhang T."/>
            <person name="Song X."/>
            <person name="Zhang H."/>
            <person name="Dai N."/>
            <person name="Sheng W."/>
            <person name="Hou X."/>
            <person name="Wei L."/>
        </authorList>
    </citation>
    <scope>NUCLEOTIDE SEQUENCE</scope>
    <source>
        <strain evidence="2">K16</strain>
        <tissue evidence="2">Leaf</tissue>
    </source>
</reference>
<dbReference type="Pfam" id="PF01486">
    <property type="entry name" value="K-box"/>
    <property type="match status" value="1"/>
</dbReference>
<accession>A0AAE1W9Q0</accession>
<proteinExistence type="predicted"/>
<sequence>MRLLNCKALGESLESCSIKELDQVEQLLERSLNSIRARKEKKLMKENTRLRKKFEMLPLQLSINLPTVRPPAQAMEVETALFIGPPTTTTNGRI</sequence>
<dbReference type="InterPro" id="IPR002487">
    <property type="entry name" value="TF_Kbox"/>
</dbReference>
<dbReference type="EMBL" id="JACGWL010000013">
    <property type="protein sequence ID" value="KAK4389367.1"/>
    <property type="molecule type" value="Genomic_DNA"/>
</dbReference>
<name>A0AAE1W9Q0_9LAMI</name>
<evidence type="ECO:0000313" key="3">
    <source>
        <dbReference type="Proteomes" id="UP001289374"/>
    </source>
</evidence>
<organism evidence="2 3">
    <name type="scientific">Sesamum angolense</name>
    <dbReference type="NCBI Taxonomy" id="2727404"/>
    <lineage>
        <taxon>Eukaryota</taxon>
        <taxon>Viridiplantae</taxon>
        <taxon>Streptophyta</taxon>
        <taxon>Embryophyta</taxon>
        <taxon>Tracheophyta</taxon>
        <taxon>Spermatophyta</taxon>
        <taxon>Magnoliopsida</taxon>
        <taxon>eudicotyledons</taxon>
        <taxon>Gunneridae</taxon>
        <taxon>Pentapetalae</taxon>
        <taxon>asterids</taxon>
        <taxon>lamiids</taxon>
        <taxon>Lamiales</taxon>
        <taxon>Pedaliaceae</taxon>
        <taxon>Sesamum</taxon>
    </lineage>
</organism>
<dbReference type="GO" id="GO:0003700">
    <property type="term" value="F:DNA-binding transcription factor activity"/>
    <property type="evidence" value="ECO:0007669"/>
    <property type="project" value="InterPro"/>
</dbReference>